<evidence type="ECO:0000259" key="3">
    <source>
        <dbReference type="Pfam" id="PF05368"/>
    </source>
</evidence>
<dbReference type="InterPro" id="IPR051164">
    <property type="entry name" value="NmrA-like_oxidored"/>
</dbReference>
<proteinExistence type="inferred from homology"/>
<keyword evidence="4" id="KW-0560">Oxidoreductase</keyword>
<dbReference type="Pfam" id="PF05368">
    <property type="entry name" value="NmrA"/>
    <property type="match status" value="1"/>
</dbReference>
<organism evidence="4 5">
    <name type="scientific">Meiothermus granaticius NBRC 107808</name>
    <dbReference type="NCBI Taxonomy" id="1227551"/>
    <lineage>
        <taxon>Bacteria</taxon>
        <taxon>Thermotogati</taxon>
        <taxon>Deinococcota</taxon>
        <taxon>Deinococci</taxon>
        <taxon>Thermales</taxon>
        <taxon>Thermaceae</taxon>
        <taxon>Meiothermus</taxon>
    </lineage>
</organism>
<feature type="domain" description="NmrA-like" evidence="3">
    <location>
        <begin position="9"/>
        <end position="266"/>
    </location>
</feature>
<evidence type="ECO:0000256" key="1">
    <source>
        <dbReference type="ARBA" id="ARBA00006328"/>
    </source>
</evidence>
<dbReference type="Proteomes" id="UP000266178">
    <property type="component" value="Unassembled WGS sequence"/>
</dbReference>
<dbReference type="RefSeq" id="WP_119356119.1">
    <property type="nucleotide sequence ID" value="NZ_BJXM01000003.1"/>
</dbReference>
<dbReference type="PANTHER" id="PTHR42748:SF7">
    <property type="entry name" value="NMRA LIKE REDOX SENSOR 1-RELATED"/>
    <property type="match status" value="1"/>
</dbReference>
<dbReference type="CDD" id="cd05251">
    <property type="entry name" value="NmrA_like_SDR_a"/>
    <property type="match status" value="1"/>
</dbReference>
<dbReference type="EC" id="1.7.-.-" evidence="4"/>
<dbReference type="EMBL" id="QWLB01000005">
    <property type="protein sequence ID" value="RIH93545.1"/>
    <property type="molecule type" value="Genomic_DNA"/>
</dbReference>
<gene>
    <name evidence="4" type="primary">azoB_1</name>
    <name evidence="4" type="ORF">Mgrana_00599</name>
</gene>
<sequence>MNDDAGIVKRRVLVVGATGQQGGAAARHLKARGWRVRALTHDLSSPKAVALTRAGFEVVQGDLDDRPSLEGVQGVFSVQPWEGTEAGIEDQIRQGKALADAVAAAKIGHLVHSSVDGAERGSGIPHFENQFVVEEHIHALGLPATILRPVFFMENFYMSFAPTIASGVVGMNMRPEIPVQIIAVDDIGAIAAVAFEDPDLIGQSLPIAGDELTMTQVAQELSRVLGRPIRYQDYGDLESEDFLSREFRVMFDWYHHHGYRADIAATRALHPGLLTLGAWLGASGFGQVPAGTGQAGQP</sequence>
<reference evidence="4 5" key="1">
    <citation type="submission" date="2018-08" db="EMBL/GenBank/DDBJ databases">
        <title>Meiothermus granaticius genome AF-68 sequencing project.</title>
        <authorList>
            <person name="Da Costa M.S."/>
            <person name="Albuquerque L."/>
            <person name="Raposo P."/>
            <person name="Froufe H.J.C."/>
            <person name="Barroso C.S."/>
            <person name="Egas C."/>
        </authorList>
    </citation>
    <scope>NUCLEOTIDE SEQUENCE [LARGE SCALE GENOMIC DNA]</scope>
    <source>
        <strain evidence="4 5">AF-68</strain>
    </source>
</reference>
<dbReference type="Gene3D" id="3.40.50.720">
    <property type="entry name" value="NAD(P)-binding Rossmann-like Domain"/>
    <property type="match status" value="1"/>
</dbReference>
<comment type="caution">
    <text evidence="4">The sequence shown here is derived from an EMBL/GenBank/DDBJ whole genome shotgun (WGS) entry which is preliminary data.</text>
</comment>
<evidence type="ECO:0000313" key="4">
    <source>
        <dbReference type="EMBL" id="RIH93545.1"/>
    </source>
</evidence>
<dbReference type="Gene3D" id="3.90.25.10">
    <property type="entry name" value="UDP-galactose 4-epimerase, domain 1"/>
    <property type="match status" value="1"/>
</dbReference>
<evidence type="ECO:0000256" key="2">
    <source>
        <dbReference type="ARBA" id="ARBA00022857"/>
    </source>
</evidence>
<keyword evidence="5" id="KW-1185">Reference proteome</keyword>
<dbReference type="InterPro" id="IPR036291">
    <property type="entry name" value="NAD(P)-bd_dom_sf"/>
</dbReference>
<dbReference type="AlphaFoldDB" id="A0A399FCU0"/>
<dbReference type="GO" id="GO:0016491">
    <property type="term" value="F:oxidoreductase activity"/>
    <property type="evidence" value="ECO:0007669"/>
    <property type="project" value="UniProtKB-KW"/>
</dbReference>
<dbReference type="PANTHER" id="PTHR42748">
    <property type="entry name" value="NITROGEN METABOLITE REPRESSION PROTEIN NMRA FAMILY MEMBER"/>
    <property type="match status" value="1"/>
</dbReference>
<dbReference type="OrthoDB" id="9774199at2"/>
<dbReference type="SUPFAM" id="SSF51735">
    <property type="entry name" value="NAD(P)-binding Rossmann-fold domains"/>
    <property type="match status" value="1"/>
</dbReference>
<accession>A0A399FCU0</accession>
<protein>
    <submittedName>
        <fullName evidence="4">NAD(P)H azoreductase</fullName>
        <ecNumber evidence="4">1.7.-.-</ecNumber>
    </submittedName>
</protein>
<dbReference type="InterPro" id="IPR008030">
    <property type="entry name" value="NmrA-like"/>
</dbReference>
<keyword evidence="2" id="KW-0521">NADP</keyword>
<name>A0A399FCU0_9DEIN</name>
<comment type="similarity">
    <text evidence="1">Belongs to the NmrA-type oxidoreductase family.</text>
</comment>
<evidence type="ECO:0000313" key="5">
    <source>
        <dbReference type="Proteomes" id="UP000266178"/>
    </source>
</evidence>